<dbReference type="Gene3D" id="3.50.7.10">
    <property type="entry name" value="GroEL"/>
    <property type="match status" value="1"/>
</dbReference>
<dbReference type="GO" id="GO:0005524">
    <property type="term" value="F:ATP binding"/>
    <property type="evidence" value="ECO:0007669"/>
    <property type="project" value="InterPro"/>
</dbReference>
<dbReference type="GO" id="GO:0140662">
    <property type="term" value="F:ATP-dependent protein folding chaperone"/>
    <property type="evidence" value="ECO:0007669"/>
    <property type="project" value="InterPro"/>
</dbReference>
<feature type="non-terminal residue" evidence="5">
    <location>
        <position position="373"/>
    </location>
</feature>
<dbReference type="Pfam" id="PF00118">
    <property type="entry name" value="Cpn60_TCP1"/>
    <property type="match status" value="1"/>
</dbReference>
<evidence type="ECO:0000313" key="5">
    <source>
        <dbReference type="EMBL" id="HHF08702.1"/>
    </source>
</evidence>
<dbReference type="SUPFAM" id="SSF48592">
    <property type="entry name" value="GroEL equatorial domain-like"/>
    <property type="match status" value="1"/>
</dbReference>
<dbReference type="InterPro" id="IPR002423">
    <property type="entry name" value="Cpn60/GroEL/TCP-1"/>
</dbReference>
<dbReference type="PANTHER" id="PTHR45633">
    <property type="entry name" value="60 KDA HEAT SHOCK PROTEIN, MITOCHONDRIAL"/>
    <property type="match status" value="1"/>
</dbReference>
<dbReference type="NCBIfam" id="NF000592">
    <property type="entry name" value="PRK00013.1"/>
    <property type="match status" value="1"/>
</dbReference>
<evidence type="ECO:0000256" key="1">
    <source>
        <dbReference type="ARBA" id="ARBA00006607"/>
    </source>
</evidence>
<dbReference type="InterPro" id="IPR027413">
    <property type="entry name" value="GROEL-like_equatorial_sf"/>
</dbReference>
<dbReference type="NCBIfam" id="NF009487">
    <property type="entry name" value="PRK12849.1"/>
    <property type="match status" value="1"/>
</dbReference>
<comment type="caution">
    <text evidence="5">The sequence shown here is derived from an EMBL/GenBank/DDBJ whole genome shotgun (WGS) entry which is preliminary data.</text>
</comment>
<evidence type="ECO:0000256" key="4">
    <source>
        <dbReference type="RuleBase" id="RU000419"/>
    </source>
</evidence>
<dbReference type="FunFam" id="3.50.7.10:FF:000001">
    <property type="entry name" value="60 kDa chaperonin"/>
    <property type="match status" value="1"/>
</dbReference>
<comment type="similarity">
    <text evidence="1 3">Belongs to the chaperonin (HSP60) family.</text>
</comment>
<dbReference type="EMBL" id="DRTH01000176">
    <property type="protein sequence ID" value="HHF08702.1"/>
    <property type="molecule type" value="Genomic_DNA"/>
</dbReference>
<dbReference type="CDD" id="cd03344">
    <property type="entry name" value="GroEL"/>
    <property type="match status" value="1"/>
</dbReference>
<accession>A0A7C5E2K5</accession>
<evidence type="ECO:0000256" key="3">
    <source>
        <dbReference type="RuleBase" id="RU000418"/>
    </source>
</evidence>
<gene>
    <name evidence="5" type="primary">groL</name>
    <name evidence="5" type="ORF">ENL26_02880</name>
</gene>
<dbReference type="InterPro" id="IPR027409">
    <property type="entry name" value="GroEL-like_apical_dom_sf"/>
</dbReference>
<name>A0A7C5E2K5_9BACT</name>
<dbReference type="SUPFAM" id="SSF52029">
    <property type="entry name" value="GroEL apical domain-like"/>
    <property type="match status" value="1"/>
</dbReference>
<organism evidence="5">
    <name type="scientific">Kosmotoga arenicorallina</name>
    <dbReference type="NCBI Taxonomy" id="688066"/>
    <lineage>
        <taxon>Bacteria</taxon>
        <taxon>Thermotogati</taxon>
        <taxon>Thermotogota</taxon>
        <taxon>Thermotogae</taxon>
        <taxon>Kosmotogales</taxon>
        <taxon>Kosmotogaceae</taxon>
        <taxon>Kosmotoga</taxon>
    </lineage>
</organism>
<dbReference type="NCBIfam" id="NF009489">
    <property type="entry name" value="PRK12851.1"/>
    <property type="match status" value="1"/>
</dbReference>
<dbReference type="Gene3D" id="1.10.560.10">
    <property type="entry name" value="GroEL-like equatorial domain"/>
    <property type="match status" value="1"/>
</dbReference>
<dbReference type="Proteomes" id="UP000886129">
    <property type="component" value="Unassembled WGS sequence"/>
</dbReference>
<proteinExistence type="inferred from homology"/>
<comment type="subunit">
    <text evidence="4">Forms a cylinder of 14 subunits composed of two heptameric rings stacked back-to-back. Interacts with the co-chaperonin GroES.</text>
</comment>
<protein>
    <recommendedName>
        <fullName evidence="4">60 kDa chaperonin</fullName>
    </recommendedName>
</protein>
<dbReference type="NCBIfam" id="NF009488">
    <property type="entry name" value="PRK12850.1"/>
    <property type="match status" value="1"/>
</dbReference>
<sequence length="373" mass="40129">MPKIIRFSEEARTALEKGVDAVANAVKITLGPKGRNVVLEKSWGSPTITNDGVSIAKEIELEDKFENLGAQLVKEVASKTNDIAGDGTTTATVLAQAMIKEGLKNVTAGANPILIKRGIEKAVEKAVEEIRSMSKKLSTREDIAHVAAISANDPSIGELIAEAMDKVGEDGVITVEDSKTLETYVEFVEGMQFDRGYISPYFVTDPEKMEAVIKEPYILITDKKLSAVKPIVSILEKVAQAGKPLVIIAEDVEGEALSTLVLNKLRGTLESIAIKAPGFGDRRKAMLQDIAILTGGTVISEEVGLTLENVSLEDLGTAGMVKVKKDDTIIVDGKGDPEKIKQRIGQIKAQIEQTTSDYEKETLQERLAKLSGG</sequence>
<dbReference type="PRINTS" id="PR00298">
    <property type="entry name" value="CHAPERONIN60"/>
</dbReference>
<evidence type="ECO:0000256" key="2">
    <source>
        <dbReference type="ARBA" id="ARBA00023186"/>
    </source>
</evidence>
<dbReference type="Gene3D" id="3.30.260.10">
    <property type="entry name" value="TCP-1-like chaperonin intermediate domain"/>
    <property type="match status" value="1"/>
</dbReference>
<dbReference type="AlphaFoldDB" id="A0A7C5E2K5"/>
<dbReference type="NCBIfam" id="TIGR02348">
    <property type="entry name" value="GroEL"/>
    <property type="match status" value="1"/>
</dbReference>
<comment type="function">
    <text evidence="4">Together with its co-chaperonin GroES, plays an essential role in assisting protein folding. The GroEL-GroES system forms a nano-cage that allows encapsulation of the non-native substrate proteins and provides a physical environment optimized to promote and accelerate protein folding.</text>
</comment>
<dbReference type="GO" id="GO:0042026">
    <property type="term" value="P:protein refolding"/>
    <property type="evidence" value="ECO:0007669"/>
    <property type="project" value="InterPro"/>
</dbReference>
<reference evidence="5" key="1">
    <citation type="journal article" date="2020" name="mSystems">
        <title>Genome- and Community-Level Interaction Insights into Carbon Utilization and Element Cycling Functions of Hydrothermarchaeota in Hydrothermal Sediment.</title>
        <authorList>
            <person name="Zhou Z."/>
            <person name="Liu Y."/>
            <person name="Xu W."/>
            <person name="Pan J."/>
            <person name="Luo Z.H."/>
            <person name="Li M."/>
        </authorList>
    </citation>
    <scope>NUCLEOTIDE SEQUENCE [LARGE SCALE GENOMIC DNA]</scope>
    <source>
        <strain evidence="5">HyVt-80</strain>
    </source>
</reference>
<keyword evidence="2" id="KW-0143">Chaperone</keyword>
<dbReference type="InterPro" id="IPR027410">
    <property type="entry name" value="TCP-1-like_intermed_sf"/>
</dbReference>
<dbReference type="InterPro" id="IPR001844">
    <property type="entry name" value="Cpn60/GroEL"/>
</dbReference>